<comment type="caution">
    <text evidence="2">The sequence shown here is derived from an EMBL/GenBank/DDBJ whole genome shotgun (WGS) entry which is preliminary data.</text>
</comment>
<name>A0A444RX35_VERDA</name>
<reference evidence="2 3" key="1">
    <citation type="submission" date="2018-12" db="EMBL/GenBank/DDBJ databases">
        <title>Genome of Verticillium dahliae isolate Getta Getta.</title>
        <authorList>
            <person name="Gardiner D.M."/>
        </authorList>
    </citation>
    <scope>NUCLEOTIDE SEQUENCE [LARGE SCALE GENOMIC DNA]</scope>
    <source>
        <strain evidence="2 3">Getta Getta</strain>
    </source>
</reference>
<proteinExistence type="predicted"/>
<organism evidence="2 3">
    <name type="scientific">Verticillium dahliae</name>
    <name type="common">Verticillium wilt</name>
    <dbReference type="NCBI Taxonomy" id="27337"/>
    <lineage>
        <taxon>Eukaryota</taxon>
        <taxon>Fungi</taxon>
        <taxon>Dikarya</taxon>
        <taxon>Ascomycota</taxon>
        <taxon>Pezizomycotina</taxon>
        <taxon>Sordariomycetes</taxon>
        <taxon>Hypocreomycetidae</taxon>
        <taxon>Glomerellales</taxon>
        <taxon>Plectosphaerellaceae</taxon>
        <taxon>Verticillium</taxon>
    </lineage>
</organism>
<protein>
    <submittedName>
        <fullName evidence="2">Uncharacterized protein</fullName>
    </submittedName>
</protein>
<evidence type="ECO:0000313" key="3">
    <source>
        <dbReference type="Proteomes" id="UP000288725"/>
    </source>
</evidence>
<sequence length="494" mass="55704">MASDTCMSSAHVAIERGPIADMSDYRPTVVADPKPIFHRYIHNDEAMLAGYLGFGHSLCNLRTIAVSGPVLKYVPAAFALLGVPEPGCKPGDKTREEVACIWALAFLFNEKTRSVLPDTLQKIQDKYKISWSAVRSQKAQKEQLGDPKRRGQILAAVLLAMHRDIHAAQQMPPEQFESTFVPAIVALEDNNPWGAPVYMLPMMPGDKITWPDWGPIKGHCGCKDVCEPLEEHHVEVYHRCLSLIRYTIYQLEPTYFYKHIGKYMKNQLDGQVALVAVARVKREQIEEVAKVRAKLVEQQFKGKPDAKVAGPAQACPCSHIDELAHWLSSGMRGKVPTDILLEFQSNVRKVYEMAIEQYPESDWTEQEKRLMSESFTWMVSHGGGGLSGPPHWTDEERKMYANLHQPFAFPAGANVKFEVNQANEYLGALVDYMSKVKLADEHAMKAMSEKQKAAQAQRTQEAAVKSNQAHHHQHIEKSRLQQHQELIARMEDVD</sequence>
<feature type="region of interest" description="Disordered" evidence="1">
    <location>
        <begin position="448"/>
        <end position="478"/>
    </location>
</feature>
<accession>A0A444RX35</accession>
<dbReference type="AlphaFoldDB" id="A0A444RX35"/>
<gene>
    <name evidence="2" type="ORF">VDGE_00308</name>
</gene>
<evidence type="ECO:0000313" key="2">
    <source>
        <dbReference type="EMBL" id="RXG45728.1"/>
    </source>
</evidence>
<dbReference type="EMBL" id="RSDZ01000057">
    <property type="protein sequence ID" value="RXG45728.1"/>
    <property type="molecule type" value="Genomic_DNA"/>
</dbReference>
<dbReference type="Proteomes" id="UP000288725">
    <property type="component" value="Chromosome 2"/>
</dbReference>
<evidence type="ECO:0000256" key="1">
    <source>
        <dbReference type="SAM" id="MobiDB-lite"/>
    </source>
</evidence>